<evidence type="ECO:0000313" key="4">
    <source>
        <dbReference type="Proteomes" id="UP001281410"/>
    </source>
</evidence>
<dbReference type="Gene3D" id="3.80.10.10">
    <property type="entry name" value="Ribonuclease Inhibitor"/>
    <property type="match status" value="1"/>
</dbReference>
<accession>A0AAE0AK38</accession>
<dbReference type="Pfam" id="PF23247">
    <property type="entry name" value="LRR_RPS2"/>
    <property type="match status" value="1"/>
</dbReference>
<keyword evidence="1" id="KW-0611">Plant defense</keyword>
<reference evidence="3" key="1">
    <citation type="journal article" date="2023" name="Plant J.">
        <title>Genome sequences and population genomics provide insights into the demographic history, inbreeding, and mutation load of two 'living fossil' tree species of Dipteronia.</title>
        <authorList>
            <person name="Feng Y."/>
            <person name="Comes H.P."/>
            <person name="Chen J."/>
            <person name="Zhu S."/>
            <person name="Lu R."/>
            <person name="Zhang X."/>
            <person name="Li P."/>
            <person name="Qiu J."/>
            <person name="Olsen K.M."/>
            <person name="Qiu Y."/>
        </authorList>
    </citation>
    <scope>NUCLEOTIDE SEQUENCE</scope>
    <source>
        <strain evidence="3">NBL</strain>
    </source>
</reference>
<evidence type="ECO:0000256" key="1">
    <source>
        <dbReference type="ARBA" id="ARBA00022821"/>
    </source>
</evidence>
<proteinExistence type="predicted"/>
<name>A0AAE0AK38_9ROSI</name>
<organism evidence="3 4">
    <name type="scientific">Dipteronia sinensis</name>
    <dbReference type="NCBI Taxonomy" id="43782"/>
    <lineage>
        <taxon>Eukaryota</taxon>
        <taxon>Viridiplantae</taxon>
        <taxon>Streptophyta</taxon>
        <taxon>Embryophyta</taxon>
        <taxon>Tracheophyta</taxon>
        <taxon>Spermatophyta</taxon>
        <taxon>Magnoliopsida</taxon>
        <taxon>eudicotyledons</taxon>
        <taxon>Gunneridae</taxon>
        <taxon>Pentapetalae</taxon>
        <taxon>rosids</taxon>
        <taxon>malvids</taxon>
        <taxon>Sapindales</taxon>
        <taxon>Sapindaceae</taxon>
        <taxon>Hippocastanoideae</taxon>
        <taxon>Acereae</taxon>
        <taxon>Dipteronia</taxon>
    </lineage>
</organism>
<gene>
    <name evidence="3" type="ORF">Dsin_013508</name>
</gene>
<dbReference type="SUPFAM" id="SSF52058">
    <property type="entry name" value="L domain-like"/>
    <property type="match status" value="1"/>
</dbReference>
<dbReference type="EMBL" id="JANJYJ010000004">
    <property type="protein sequence ID" value="KAK3219538.1"/>
    <property type="molecule type" value="Genomic_DNA"/>
</dbReference>
<sequence length="135" mass="16029">MRRMEHLETLYITECRNLREVKICFENGERMQRSEPNCFRNLQILNIYDCAVENLTWLRYTPRLRFLYVIACSSLEEIIAWNFAGSSEIEEDVEIFSNLEKVHFEGLPKLKSICRQAMPFPSLQLPKSKETPFEC</sequence>
<feature type="domain" description="Disease resistance protein At4g27190-like leucine-rich repeats" evidence="2">
    <location>
        <begin position="35"/>
        <end position="116"/>
    </location>
</feature>
<protein>
    <recommendedName>
        <fullName evidence="2">Disease resistance protein At4g27190-like leucine-rich repeats domain-containing protein</fullName>
    </recommendedName>
</protein>
<comment type="caution">
    <text evidence="3">The sequence shown here is derived from an EMBL/GenBank/DDBJ whole genome shotgun (WGS) entry which is preliminary data.</text>
</comment>
<dbReference type="PANTHER" id="PTHR33463">
    <property type="entry name" value="NB-ARC DOMAIN-CONTAINING PROTEIN-RELATED"/>
    <property type="match status" value="1"/>
</dbReference>
<dbReference type="InterPro" id="IPR057135">
    <property type="entry name" value="At4g27190-like_LRR"/>
</dbReference>
<dbReference type="InterPro" id="IPR050905">
    <property type="entry name" value="Plant_NBS-LRR"/>
</dbReference>
<keyword evidence="4" id="KW-1185">Reference proteome</keyword>
<dbReference type="Proteomes" id="UP001281410">
    <property type="component" value="Unassembled WGS sequence"/>
</dbReference>
<evidence type="ECO:0000313" key="3">
    <source>
        <dbReference type="EMBL" id="KAK3219538.1"/>
    </source>
</evidence>
<dbReference type="InterPro" id="IPR032675">
    <property type="entry name" value="LRR_dom_sf"/>
</dbReference>
<dbReference type="AlphaFoldDB" id="A0AAE0AK38"/>
<evidence type="ECO:0000259" key="2">
    <source>
        <dbReference type="Pfam" id="PF23247"/>
    </source>
</evidence>